<dbReference type="PANTHER" id="PTHR13464:SF0">
    <property type="entry name" value="SAP30-BINDING PROTEIN"/>
    <property type="match status" value="1"/>
</dbReference>
<feature type="region of interest" description="Disordered" evidence="1">
    <location>
        <begin position="181"/>
        <end position="213"/>
    </location>
</feature>
<dbReference type="PANTHER" id="PTHR13464">
    <property type="entry name" value="TRANSCRIPTIONAL REGULATOR PROTEIN HCNGP"/>
    <property type="match status" value="1"/>
</dbReference>
<keyword evidence="2" id="KW-0496">Mitochondrion</keyword>
<accession>A0A3P3Y3D1</accession>
<dbReference type="Proteomes" id="UP000290189">
    <property type="component" value="Unassembled WGS sequence"/>
</dbReference>
<dbReference type="GO" id="GO:0005634">
    <property type="term" value="C:nucleus"/>
    <property type="evidence" value="ECO:0007669"/>
    <property type="project" value="TreeGrafter"/>
</dbReference>
<dbReference type="InterPro" id="IPR012479">
    <property type="entry name" value="SAP30BP"/>
</dbReference>
<name>A0A3P3Y3D1_PLABS</name>
<dbReference type="AlphaFoldDB" id="A0A3P3Y3D1"/>
<reference evidence="2 3" key="1">
    <citation type="submission" date="2018-03" db="EMBL/GenBank/DDBJ databases">
        <authorList>
            <person name="Fogelqvist J."/>
        </authorList>
    </citation>
    <scope>NUCLEOTIDE SEQUENCE [LARGE SCALE GENOMIC DNA]</scope>
</reference>
<evidence type="ECO:0000313" key="3">
    <source>
        <dbReference type="Proteomes" id="UP000290189"/>
    </source>
</evidence>
<dbReference type="EMBL" id="OVEO01000003">
    <property type="protein sequence ID" value="SPQ94689.1"/>
    <property type="molecule type" value="Genomic_DNA"/>
</dbReference>
<geneLocation type="mitochondrion" evidence="2"/>
<dbReference type="Pfam" id="PF07818">
    <property type="entry name" value="HCNGP"/>
    <property type="match status" value="1"/>
</dbReference>
<sequence length="231" mass="26467">MRVADWAHDCWYEWSREQLLSPHDRSAVWVRNSVIVAMHRRAPLVAHYASDDDEEDDVVDEAAVPTAQDEVQVGARPEDPVTARDDRARLLLPPSPIGEADPDVQENIRQCIEHQRRGHNFNASLRAHELFINPYILETVAKLYGIYEHGTNMPTTMHDPKRFADDEYFDKLAETRDRLDADRQEAARQRALSNDPNRSIEFTAASQSRATPQDALRRARALAAQYSQTLR</sequence>
<proteinExistence type="predicted"/>
<protein>
    <submittedName>
        <fullName evidence="2">Uncharacterized protein</fullName>
    </submittedName>
</protein>
<organism evidence="2 3">
    <name type="scientific">Plasmodiophora brassicae</name>
    <name type="common">Clubroot disease agent</name>
    <dbReference type="NCBI Taxonomy" id="37360"/>
    <lineage>
        <taxon>Eukaryota</taxon>
        <taxon>Sar</taxon>
        <taxon>Rhizaria</taxon>
        <taxon>Endomyxa</taxon>
        <taxon>Phytomyxea</taxon>
        <taxon>Plasmodiophorida</taxon>
        <taxon>Plasmodiophoridae</taxon>
        <taxon>Plasmodiophora</taxon>
    </lineage>
</organism>
<gene>
    <name evidence="2" type="ORF">PLBR_LOCUS1904</name>
</gene>
<evidence type="ECO:0000256" key="1">
    <source>
        <dbReference type="SAM" id="MobiDB-lite"/>
    </source>
</evidence>
<dbReference type="GO" id="GO:0006355">
    <property type="term" value="P:regulation of DNA-templated transcription"/>
    <property type="evidence" value="ECO:0007669"/>
    <property type="project" value="InterPro"/>
</dbReference>
<evidence type="ECO:0000313" key="2">
    <source>
        <dbReference type="EMBL" id="SPQ94689.1"/>
    </source>
</evidence>